<dbReference type="InterPro" id="IPR048851">
    <property type="entry name" value="PaaA2_dom"/>
</dbReference>
<keyword evidence="4" id="KW-1185">Reference proteome</keyword>
<evidence type="ECO:0000259" key="2">
    <source>
        <dbReference type="Pfam" id="PF21217"/>
    </source>
</evidence>
<evidence type="ECO:0000313" key="3">
    <source>
        <dbReference type="EMBL" id="MBB4064713.1"/>
    </source>
</evidence>
<feature type="region of interest" description="Disordered" evidence="1">
    <location>
        <begin position="1"/>
        <end position="32"/>
    </location>
</feature>
<dbReference type="RefSeq" id="WP_210296918.1">
    <property type="nucleotide sequence ID" value="NZ_JACIEZ010000003.1"/>
</dbReference>
<protein>
    <recommendedName>
        <fullName evidence="2">Stability determinant domain-containing protein</fullName>
    </recommendedName>
</protein>
<feature type="domain" description="Stability determinant" evidence="2">
    <location>
        <begin position="40"/>
        <end position="66"/>
    </location>
</feature>
<dbReference type="EMBL" id="JACIEZ010000003">
    <property type="protein sequence ID" value="MBB4064713.1"/>
    <property type="molecule type" value="Genomic_DNA"/>
</dbReference>
<evidence type="ECO:0000256" key="1">
    <source>
        <dbReference type="SAM" id="MobiDB-lite"/>
    </source>
</evidence>
<accession>A0A7W6J699</accession>
<dbReference type="Gene3D" id="6.20.450.20">
    <property type="match status" value="1"/>
</dbReference>
<sequence>MSKAAAKPDGTGEGGDTFAEPETLSWDEERQVGDDWLNDADYAAHVRAAIEKALDDPRPTIPLDEVRRRMEAKLLEVRRTWRP</sequence>
<name>A0A7W6J699_9HYPH</name>
<evidence type="ECO:0000313" key="4">
    <source>
        <dbReference type="Proteomes" id="UP000528286"/>
    </source>
</evidence>
<comment type="caution">
    <text evidence="3">The sequence shown here is derived from an EMBL/GenBank/DDBJ whole genome shotgun (WGS) entry which is preliminary data.</text>
</comment>
<dbReference type="Proteomes" id="UP000528286">
    <property type="component" value="Unassembled WGS sequence"/>
</dbReference>
<proteinExistence type="predicted"/>
<reference evidence="3 4" key="1">
    <citation type="submission" date="2020-08" db="EMBL/GenBank/DDBJ databases">
        <title>Genomic Encyclopedia of Type Strains, Phase IV (KMG-IV): sequencing the most valuable type-strain genomes for metagenomic binning, comparative biology and taxonomic classification.</title>
        <authorList>
            <person name="Goeker M."/>
        </authorList>
    </citation>
    <scope>NUCLEOTIDE SEQUENCE [LARGE SCALE GENOMIC DNA]</scope>
    <source>
        <strain evidence="3 4">DSM 29853</strain>
    </source>
</reference>
<dbReference type="Pfam" id="PF21217">
    <property type="entry name" value="PaaA2"/>
    <property type="match status" value="1"/>
</dbReference>
<dbReference type="AlphaFoldDB" id="A0A7W6J699"/>
<organism evidence="3 4">
    <name type="scientific">Gellertiella hungarica</name>
    <dbReference type="NCBI Taxonomy" id="1572859"/>
    <lineage>
        <taxon>Bacteria</taxon>
        <taxon>Pseudomonadati</taxon>
        <taxon>Pseudomonadota</taxon>
        <taxon>Alphaproteobacteria</taxon>
        <taxon>Hyphomicrobiales</taxon>
        <taxon>Rhizobiaceae</taxon>
        <taxon>Gellertiella</taxon>
    </lineage>
</organism>
<gene>
    <name evidence="3" type="ORF">GGR23_001900</name>
</gene>